<sequence>MKLLNILIAIILTIFVSSSYAACPTGQELCGTRCYNPVTQYCSYPENIVCQFGQQLCGLKCYTPGSGQTCNQPGDLICPPSYNPCPSMTKCYASLTGNPNC</sequence>
<keyword evidence="1" id="KW-0732">Signal</keyword>
<name>Q55E29_DICDI</name>
<dbReference type="dictyBase" id="DDB_G0269420"/>
<dbReference type="AlphaFoldDB" id="Q55E29"/>
<dbReference type="InParanoid" id="Q55E29"/>
<evidence type="ECO:0000313" key="3">
    <source>
        <dbReference type="Proteomes" id="UP000002195"/>
    </source>
</evidence>
<dbReference type="RefSeq" id="XP_645952.1">
    <property type="nucleotide sequence ID" value="XM_640860.1"/>
</dbReference>
<dbReference type="PhylomeDB" id="Q55E29"/>
<feature type="chain" id="PRO_5005696032" evidence="1">
    <location>
        <begin position="22"/>
        <end position="101"/>
    </location>
</feature>
<comment type="caution">
    <text evidence="2">The sequence shown here is derived from an EMBL/GenBank/DDBJ whole genome shotgun (WGS) entry which is preliminary data.</text>
</comment>
<organism evidence="2 3">
    <name type="scientific">Dictyostelium discoideum</name>
    <name type="common">Social amoeba</name>
    <dbReference type="NCBI Taxonomy" id="44689"/>
    <lineage>
        <taxon>Eukaryota</taxon>
        <taxon>Amoebozoa</taxon>
        <taxon>Evosea</taxon>
        <taxon>Eumycetozoa</taxon>
        <taxon>Dictyostelia</taxon>
        <taxon>Dictyosteliales</taxon>
        <taxon>Dictyosteliaceae</taxon>
        <taxon>Dictyostelium</taxon>
    </lineage>
</organism>
<reference evidence="2 3" key="1">
    <citation type="journal article" date="2005" name="Nature">
        <title>The genome of the social amoeba Dictyostelium discoideum.</title>
        <authorList>
            <consortium name="The Dictyostelium discoideum Sequencing Consortium"/>
            <person name="Eichinger L."/>
            <person name="Pachebat J.A."/>
            <person name="Glockner G."/>
            <person name="Rajandream M.A."/>
            <person name="Sucgang R."/>
            <person name="Berriman M."/>
            <person name="Song J."/>
            <person name="Olsen R."/>
            <person name="Szafranski K."/>
            <person name="Xu Q."/>
            <person name="Tunggal B."/>
            <person name="Kummerfeld S."/>
            <person name="Madera M."/>
            <person name="Konfortov B.A."/>
            <person name="Rivero F."/>
            <person name="Bankier A.T."/>
            <person name="Lehmann R."/>
            <person name="Hamlin N."/>
            <person name="Davies R."/>
            <person name="Gaudet P."/>
            <person name="Fey P."/>
            <person name="Pilcher K."/>
            <person name="Chen G."/>
            <person name="Saunders D."/>
            <person name="Sodergren E."/>
            <person name="Davis P."/>
            <person name="Kerhornou A."/>
            <person name="Nie X."/>
            <person name="Hall N."/>
            <person name="Anjard C."/>
            <person name="Hemphill L."/>
            <person name="Bason N."/>
            <person name="Farbrother P."/>
            <person name="Desany B."/>
            <person name="Just E."/>
            <person name="Morio T."/>
            <person name="Rost R."/>
            <person name="Churcher C."/>
            <person name="Cooper J."/>
            <person name="Haydock S."/>
            <person name="van Driessche N."/>
            <person name="Cronin A."/>
            <person name="Goodhead I."/>
            <person name="Muzny D."/>
            <person name="Mourier T."/>
            <person name="Pain A."/>
            <person name="Lu M."/>
            <person name="Harper D."/>
            <person name="Lindsay R."/>
            <person name="Hauser H."/>
            <person name="James K."/>
            <person name="Quiles M."/>
            <person name="Madan Babu M."/>
            <person name="Saito T."/>
            <person name="Buchrieser C."/>
            <person name="Wardroper A."/>
            <person name="Felder M."/>
            <person name="Thangavelu M."/>
            <person name="Johnson D."/>
            <person name="Knights A."/>
            <person name="Loulseged H."/>
            <person name="Mungall K."/>
            <person name="Oliver K."/>
            <person name="Price C."/>
            <person name="Quail M.A."/>
            <person name="Urushihara H."/>
            <person name="Hernandez J."/>
            <person name="Rabbinowitsch E."/>
            <person name="Steffen D."/>
            <person name="Sanders M."/>
            <person name="Ma J."/>
            <person name="Kohara Y."/>
            <person name="Sharp S."/>
            <person name="Simmonds M."/>
            <person name="Spiegler S."/>
            <person name="Tivey A."/>
            <person name="Sugano S."/>
            <person name="White B."/>
            <person name="Walker D."/>
            <person name="Woodward J."/>
            <person name="Winckler T."/>
            <person name="Tanaka Y."/>
            <person name="Shaulsky G."/>
            <person name="Schleicher M."/>
            <person name="Weinstock G."/>
            <person name="Rosenthal A."/>
            <person name="Cox E.C."/>
            <person name="Chisholm R.L."/>
            <person name="Gibbs R."/>
            <person name="Loomis W.F."/>
            <person name="Platzer M."/>
            <person name="Kay R.R."/>
            <person name="Williams J."/>
            <person name="Dear P.H."/>
            <person name="Noegel A.A."/>
            <person name="Barrell B."/>
            <person name="Kuspa A."/>
        </authorList>
    </citation>
    <scope>NUCLEOTIDE SEQUENCE [LARGE SCALE GENOMIC DNA]</scope>
    <source>
        <strain evidence="2 3">AX4</strain>
    </source>
</reference>
<evidence type="ECO:0000313" key="2">
    <source>
        <dbReference type="EMBL" id="EAL72060.1"/>
    </source>
</evidence>
<accession>Q55E29</accession>
<feature type="signal peptide" evidence="1">
    <location>
        <begin position="1"/>
        <end position="21"/>
    </location>
</feature>
<proteinExistence type="predicted"/>
<gene>
    <name evidence="2" type="ORF">DDB_G0269420</name>
</gene>
<dbReference type="PaxDb" id="44689-DDB0190246"/>
<dbReference type="GeneID" id="8616896"/>
<dbReference type="Proteomes" id="UP000002195">
    <property type="component" value="Unassembled WGS sequence"/>
</dbReference>
<dbReference type="VEuPathDB" id="AmoebaDB:DDB_G0269420"/>
<keyword evidence="3" id="KW-1185">Reference proteome</keyword>
<dbReference type="EMBL" id="AAFI02000005">
    <property type="protein sequence ID" value="EAL72060.1"/>
    <property type="molecule type" value="Genomic_DNA"/>
</dbReference>
<dbReference type="HOGENOM" id="CLU_2296980_0_0_1"/>
<evidence type="ECO:0000256" key="1">
    <source>
        <dbReference type="SAM" id="SignalP"/>
    </source>
</evidence>
<dbReference type="KEGG" id="ddi:DDB_G0269420"/>
<protein>
    <submittedName>
        <fullName evidence="2">Uncharacterized protein</fullName>
    </submittedName>
</protein>
<dbReference type="OMA" id="YCSYPEN"/>